<dbReference type="InterPro" id="IPR025398">
    <property type="entry name" value="DUF4371"/>
</dbReference>
<feature type="domain" description="HAT C-terminal dimerisation" evidence="2">
    <location>
        <begin position="443"/>
        <end position="502"/>
    </location>
</feature>
<feature type="region of interest" description="Disordered" evidence="1">
    <location>
        <begin position="1"/>
        <end position="38"/>
    </location>
</feature>
<evidence type="ECO:0000259" key="2">
    <source>
        <dbReference type="Pfam" id="PF05699"/>
    </source>
</evidence>
<evidence type="ECO:0000259" key="3">
    <source>
        <dbReference type="Pfam" id="PF14291"/>
    </source>
</evidence>
<gene>
    <name evidence="5" type="primary">LOC112687814</name>
</gene>
<dbReference type="GeneID" id="112687814"/>
<dbReference type="GO" id="GO:0046983">
    <property type="term" value="F:protein dimerization activity"/>
    <property type="evidence" value="ECO:0007669"/>
    <property type="project" value="InterPro"/>
</dbReference>
<protein>
    <submittedName>
        <fullName evidence="5">52 kDa repressor of the inhibitor of the protein kinase-like</fullName>
    </submittedName>
</protein>
<dbReference type="InterPro" id="IPR012337">
    <property type="entry name" value="RNaseH-like_sf"/>
</dbReference>
<proteinExistence type="predicted"/>
<feature type="compositionally biased region" description="Basic and acidic residues" evidence="1">
    <location>
        <begin position="9"/>
        <end position="24"/>
    </location>
</feature>
<keyword evidence="4" id="KW-1185">Reference proteome</keyword>
<dbReference type="RefSeq" id="XP_025416552.1">
    <property type="nucleotide sequence ID" value="XM_025560767.1"/>
</dbReference>
<accession>A0A8B8G0J9</accession>
<dbReference type="Pfam" id="PF14291">
    <property type="entry name" value="DUF4371"/>
    <property type="match status" value="1"/>
</dbReference>
<organism evidence="4 5">
    <name type="scientific">Sipha flava</name>
    <name type="common">yellow sugarcane aphid</name>
    <dbReference type="NCBI Taxonomy" id="143950"/>
    <lineage>
        <taxon>Eukaryota</taxon>
        <taxon>Metazoa</taxon>
        <taxon>Ecdysozoa</taxon>
        <taxon>Arthropoda</taxon>
        <taxon>Hexapoda</taxon>
        <taxon>Insecta</taxon>
        <taxon>Pterygota</taxon>
        <taxon>Neoptera</taxon>
        <taxon>Paraneoptera</taxon>
        <taxon>Hemiptera</taxon>
        <taxon>Sternorrhyncha</taxon>
        <taxon>Aphidomorpha</taxon>
        <taxon>Aphidoidea</taxon>
        <taxon>Aphididae</taxon>
        <taxon>Sipha</taxon>
    </lineage>
</organism>
<dbReference type="Proteomes" id="UP000694846">
    <property type="component" value="Unplaced"/>
</dbReference>
<feature type="domain" description="DUF4371" evidence="3">
    <location>
        <begin position="17"/>
        <end position="166"/>
    </location>
</feature>
<reference evidence="5" key="1">
    <citation type="submission" date="2025-08" db="UniProtKB">
        <authorList>
            <consortium name="RefSeq"/>
        </authorList>
    </citation>
    <scope>IDENTIFICATION</scope>
    <source>
        <tissue evidence="5">Whole body</tissue>
    </source>
</reference>
<name>A0A8B8G0J9_9HEMI</name>
<sequence>MSYFSKKTRSNEFQDRSEAEHSEVNNEENVSSTSTNSGDDVLKNHLQYCPKNASFISKTTQNDLIDCCASVILHKIVNAIKESKYFSILVDETFNISTSEQLVLCIRYVFHDKVQEDFLKLVIVENTSGLNLSKIILHQLDDLDLNIKYLRGQGYDGGANMSGKYQSIQAQILKIQHLALYTHCASHCLNLTSPKRMLLLKTTLMKVLPNSKSFRLKSVCETRWIERHDAILQFLELYDVIINCLDELVNSNEEIALTSILAELFSITLPLSKQLQNQNVEYFQSLKMVKTIKDEFENKRKNDIQSFNLIYTKSLTSADIHKIEVKKPRTCSKQINRENILANDPKEYFRLTLYLPFLGYLISDIKNRFVGHGHEMIMYLQYLIPFFLHEDTDIEKIIESAKFYIDDLIGSIEEVRGEVTLWKQFWKSQLDKPKTAIEALTHASEFYPNIKELLKIICVIPVTTCTAERTFSSLRRTKTYLRSTIGEDRLNGLMLLNIHRNIKITPEEVIEEFSKKHPRKLQLQYM</sequence>
<dbReference type="InterPro" id="IPR052958">
    <property type="entry name" value="IFN-induced_PKR_regulator"/>
</dbReference>
<feature type="compositionally biased region" description="Low complexity" evidence="1">
    <location>
        <begin position="27"/>
        <end position="37"/>
    </location>
</feature>
<dbReference type="PANTHER" id="PTHR46289:SF17">
    <property type="entry name" value="HAT C-TERMINAL DIMERISATION DOMAIN-CONTAINING PROTEIN"/>
    <property type="match status" value="1"/>
</dbReference>
<dbReference type="AlphaFoldDB" id="A0A8B8G0J9"/>
<evidence type="ECO:0000313" key="4">
    <source>
        <dbReference type="Proteomes" id="UP000694846"/>
    </source>
</evidence>
<evidence type="ECO:0000313" key="5">
    <source>
        <dbReference type="RefSeq" id="XP_025416552.1"/>
    </source>
</evidence>
<evidence type="ECO:0000256" key="1">
    <source>
        <dbReference type="SAM" id="MobiDB-lite"/>
    </source>
</evidence>
<dbReference type="Pfam" id="PF05699">
    <property type="entry name" value="Dimer_Tnp_hAT"/>
    <property type="match status" value="1"/>
</dbReference>
<dbReference type="InterPro" id="IPR008906">
    <property type="entry name" value="HATC_C_dom"/>
</dbReference>
<dbReference type="PANTHER" id="PTHR46289">
    <property type="entry name" value="52 KDA REPRESSOR OF THE INHIBITOR OF THE PROTEIN KINASE-LIKE PROTEIN-RELATED"/>
    <property type="match status" value="1"/>
</dbReference>
<dbReference type="OrthoDB" id="6624244at2759"/>
<dbReference type="SUPFAM" id="SSF53098">
    <property type="entry name" value="Ribonuclease H-like"/>
    <property type="match status" value="1"/>
</dbReference>